<evidence type="ECO:0000313" key="1">
    <source>
        <dbReference type="EMBL" id="OWM64900.1"/>
    </source>
</evidence>
<proteinExistence type="predicted"/>
<dbReference type="Proteomes" id="UP000197138">
    <property type="component" value="Unassembled WGS sequence"/>
</dbReference>
<accession>A0A218VXU7</accession>
<sequence length="123" mass="12477">MQVVLRVGHDAPTSGTVGSNFSGLSASATKQVTMLQLWVGRPSSASSSDLCEDTPLGLLDVGAHSGLEGVRAAYCSPPLIVPSPSTIGLVATSGGELYLLGLLTKAEAEAMSSPDQTNFLTAS</sequence>
<gene>
    <name evidence="1" type="ORF">CDL15_Pgr028617</name>
    <name evidence="2" type="ORF">CRG98_025579</name>
</gene>
<organism evidence="1">
    <name type="scientific">Punica granatum</name>
    <name type="common">Pomegranate</name>
    <dbReference type="NCBI Taxonomy" id="22663"/>
    <lineage>
        <taxon>Eukaryota</taxon>
        <taxon>Viridiplantae</taxon>
        <taxon>Streptophyta</taxon>
        <taxon>Embryophyta</taxon>
        <taxon>Tracheophyta</taxon>
        <taxon>Spermatophyta</taxon>
        <taxon>Magnoliopsida</taxon>
        <taxon>eudicotyledons</taxon>
        <taxon>Gunneridae</taxon>
        <taxon>Pentapetalae</taxon>
        <taxon>rosids</taxon>
        <taxon>malvids</taxon>
        <taxon>Myrtales</taxon>
        <taxon>Lythraceae</taxon>
        <taxon>Punica</taxon>
    </lineage>
</organism>
<dbReference type="Proteomes" id="UP000233551">
    <property type="component" value="Unassembled WGS sequence"/>
</dbReference>
<evidence type="ECO:0000313" key="2">
    <source>
        <dbReference type="EMBL" id="PKI54032.1"/>
    </source>
</evidence>
<protein>
    <submittedName>
        <fullName evidence="1">Uncharacterized protein</fullName>
    </submittedName>
</protein>
<dbReference type="AlphaFoldDB" id="A0A218VXU7"/>
<dbReference type="EMBL" id="PGOL01001816">
    <property type="protein sequence ID" value="PKI54032.1"/>
    <property type="molecule type" value="Genomic_DNA"/>
</dbReference>
<reference evidence="2 3" key="2">
    <citation type="submission" date="2017-11" db="EMBL/GenBank/DDBJ databases">
        <title>De-novo sequencing of pomegranate (Punica granatum L.) genome.</title>
        <authorList>
            <person name="Akparov Z."/>
            <person name="Amiraslanov A."/>
            <person name="Hajiyeva S."/>
            <person name="Abbasov M."/>
            <person name="Kaur K."/>
            <person name="Hamwieh A."/>
            <person name="Solovyev V."/>
            <person name="Salamov A."/>
            <person name="Braich B."/>
            <person name="Kosarev P."/>
            <person name="Mahmoud A."/>
            <person name="Hajiyev E."/>
            <person name="Babayeva S."/>
            <person name="Izzatullayeva V."/>
            <person name="Mammadov A."/>
            <person name="Mammadov A."/>
            <person name="Sharifova S."/>
            <person name="Ojaghi J."/>
            <person name="Eynullazada K."/>
            <person name="Bayramov B."/>
            <person name="Abdulazimova A."/>
            <person name="Shahmuradov I."/>
        </authorList>
    </citation>
    <scope>NUCLEOTIDE SEQUENCE [LARGE SCALE GENOMIC DNA]</scope>
    <source>
        <strain evidence="2">AG2017</strain>
        <strain evidence="3">cv. AG2017</strain>
        <tissue evidence="2">Leaf</tissue>
    </source>
</reference>
<reference evidence="1" key="1">
    <citation type="submission" date="2017-06" db="EMBL/GenBank/DDBJ databases">
        <title>The pomegranate genome and the genomics of punicalagin biosynthesis.</title>
        <authorList>
            <person name="Xu C."/>
        </authorList>
    </citation>
    <scope>NUCLEOTIDE SEQUENCE [LARGE SCALE GENOMIC DNA]</scope>
    <source>
        <tissue evidence="1">Fresh leaf</tissue>
    </source>
</reference>
<keyword evidence="3" id="KW-1185">Reference proteome</keyword>
<evidence type="ECO:0000313" key="3">
    <source>
        <dbReference type="Proteomes" id="UP000233551"/>
    </source>
</evidence>
<dbReference type="EMBL" id="MTKT01005739">
    <property type="protein sequence ID" value="OWM64900.1"/>
    <property type="molecule type" value="Genomic_DNA"/>
</dbReference>
<name>A0A218VXU7_PUNGR</name>
<comment type="caution">
    <text evidence="1">The sequence shown here is derived from an EMBL/GenBank/DDBJ whole genome shotgun (WGS) entry which is preliminary data.</text>
</comment>